<gene>
    <name evidence="3" type="primary">thpR</name>
    <name evidence="3" type="ORF">D4A39_04580</name>
</gene>
<dbReference type="EC" id="3.1.4.58" evidence="2"/>
<dbReference type="SUPFAM" id="SSF55144">
    <property type="entry name" value="LigT-like"/>
    <property type="match status" value="1"/>
</dbReference>
<dbReference type="Proteomes" id="UP000283734">
    <property type="component" value="Unassembled WGS sequence"/>
</dbReference>
<dbReference type="PANTHER" id="PTHR35561:SF1">
    <property type="entry name" value="RNA 2',3'-CYCLIC PHOSPHODIESTERASE"/>
    <property type="match status" value="1"/>
</dbReference>
<protein>
    <recommendedName>
        <fullName evidence="2">RNA 2',3'-cyclic phosphodiesterase</fullName>
        <shortName evidence="2">RNA 2',3'-CPDase</shortName>
        <ecNumber evidence="2">3.1.4.58</ecNumber>
    </recommendedName>
</protein>
<feature type="active site" description="Proton donor" evidence="2">
    <location>
        <position position="34"/>
    </location>
</feature>
<comment type="similarity">
    <text evidence="2">Belongs to the 2H phosphoesterase superfamily. ThpR family.</text>
</comment>
<dbReference type="OrthoDB" id="7061261at2"/>
<dbReference type="RefSeq" id="WP_022986539.1">
    <property type="nucleotide sequence ID" value="NZ_CAXGPP010000098.1"/>
</dbReference>
<dbReference type="GO" id="GO:0008664">
    <property type="term" value="F:RNA 2',3'-cyclic 3'-phosphodiesterase activity"/>
    <property type="evidence" value="ECO:0007669"/>
    <property type="project" value="UniProtKB-EC"/>
</dbReference>
<proteinExistence type="inferred from homology"/>
<dbReference type="EMBL" id="QYYA01000001">
    <property type="protein sequence ID" value="RJG20106.1"/>
    <property type="molecule type" value="Genomic_DNA"/>
</dbReference>
<dbReference type="Pfam" id="PF13563">
    <property type="entry name" value="2_5_RNA_ligase2"/>
    <property type="match status" value="1"/>
</dbReference>
<comment type="catalytic activity">
    <reaction evidence="2">
        <text>a 3'-end 2',3'-cyclophospho-ribonucleotide-RNA + H2O = a 3'-end 2'-phospho-ribonucleotide-RNA + H(+)</text>
        <dbReference type="Rhea" id="RHEA:11828"/>
        <dbReference type="Rhea" id="RHEA-COMP:10464"/>
        <dbReference type="Rhea" id="RHEA-COMP:17353"/>
        <dbReference type="ChEBI" id="CHEBI:15377"/>
        <dbReference type="ChEBI" id="CHEBI:15378"/>
        <dbReference type="ChEBI" id="CHEBI:83064"/>
        <dbReference type="ChEBI" id="CHEBI:173113"/>
        <dbReference type="EC" id="3.1.4.58"/>
    </reaction>
</comment>
<keyword evidence="1 2" id="KW-0378">Hydrolase</keyword>
<name>A0A418Y3I4_9GAMM</name>
<reference evidence="3 4" key="1">
    <citation type="submission" date="2018-09" db="EMBL/GenBank/DDBJ databases">
        <title>Alcanivorax profundi sp. nov., isolated from 1000 m-depth seawater of the Mariana Trench.</title>
        <authorList>
            <person name="Liu J."/>
        </authorList>
    </citation>
    <scope>NUCLEOTIDE SEQUENCE [LARGE SCALE GENOMIC DNA]</scope>
    <source>
        <strain evidence="3 4">MTEO17</strain>
    </source>
</reference>
<dbReference type="NCBIfam" id="TIGR02258">
    <property type="entry name" value="2_5_ligase"/>
    <property type="match status" value="1"/>
</dbReference>
<dbReference type="HAMAP" id="MF_01940">
    <property type="entry name" value="RNA_CPDase"/>
    <property type="match status" value="1"/>
</dbReference>
<dbReference type="PANTHER" id="PTHR35561">
    <property type="entry name" value="RNA 2',3'-CYCLIC PHOSPHODIESTERASE"/>
    <property type="match status" value="1"/>
</dbReference>
<evidence type="ECO:0000313" key="4">
    <source>
        <dbReference type="Proteomes" id="UP000283734"/>
    </source>
</evidence>
<evidence type="ECO:0000256" key="1">
    <source>
        <dbReference type="ARBA" id="ARBA00022801"/>
    </source>
</evidence>
<feature type="active site" description="Proton acceptor" evidence="2">
    <location>
        <position position="120"/>
    </location>
</feature>
<accession>A0A418Y3I4</accession>
<dbReference type="InterPro" id="IPR004175">
    <property type="entry name" value="RNA_CPDase"/>
</dbReference>
<dbReference type="Gene3D" id="3.90.1140.10">
    <property type="entry name" value="Cyclic phosphodiesterase"/>
    <property type="match status" value="1"/>
</dbReference>
<sequence length="170" mass="18496">MRCFLGIPVSGPLAHECVALSLGLPQASPRRNLHLTLAFLGECSPGSVKRLVPGVSALAARHAPFTIALTACEPFPEPEGPYLALTQTTQTALASLHDDIQQLLSAVDGFTAETRRFRPHVTLAKPGEPLQRRTGQWILDADQLWLYESDSRHGRPPSYHPLQRFALSGG</sequence>
<comment type="function">
    <text evidence="2">Hydrolyzes RNA 2',3'-cyclic phosphodiester to an RNA 2'-phosphomonoester.</text>
</comment>
<keyword evidence="4" id="KW-1185">Reference proteome</keyword>
<feature type="short sequence motif" description="HXTX 2" evidence="2">
    <location>
        <begin position="120"/>
        <end position="123"/>
    </location>
</feature>
<evidence type="ECO:0000256" key="2">
    <source>
        <dbReference type="HAMAP-Rule" id="MF_01940"/>
    </source>
</evidence>
<organism evidence="3 4">
    <name type="scientific">Alcanivorax profundi</name>
    <dbReference type="NCBI Taxonomy" id="2338368"/>
    <lineage>
        <taxon>Bacteria</taxon>
        <taxon>Pseudomonadati</taxon>
        <taxon>Pseudomonadota</taxon>
        <taxon>Gammaproteobacteria</taxon>
        <taxon>Oceanospirillales</taxon>
        <taxon>Alcanivoracaceae</taxon>
        <taxon>Alcanivorax</taxon>
    </lineage>
</organism>
<dbReference type="InterPro" id="IPR009097">
    <property type="entry name" value="Cyclic_Pdiesterase"/>
</dbReference>
<dbReference type="AlphaFoldDB" id="A0A418Y3I4"/>
<evidence type="ECO:0000313" key="3">
    <source>
        <dbReference type="EMBL" id="RJG20106.1"/>
    </source>
</evidence>
<comment type="caution">
    <text evidence="3">The sequence shown here is derived from an EMBL/GenBank/DDBJ whole genome shotgun (WGS) entry which is preliminary data.</text>
</comment>
<dbReference type="GO" id="GO:0004113">
    <property type="term" value="F:2',3'-cyclic-nucleotide 3'-phosphodiesterase activity"/>
    <property type="evidence" value="ECO:0007669"/>
    <property type="project" value="InterPro"/>
</dbReference>
<feature type="short sequence motif" description="HXTX 1" evidence="2">
    <location>
        <begin position="34"/>
        <end position="37"/>
    </location>
</feature>